<dbReference type="GO" id="GO:0004601">
    <property type="term" value="F:peroxidase activity"/>
    <property type="evidence" value="ECO:0007669"/>
    <property type="project" value="UniProtKB-KW"/>
</dbReference>
<dbReference type="Pfam" id="PF00255">
    <property type="entry name" value="GSHPx"/>
    <property type="match status" value="1"/>
</dbReference>
<evidence type="ECO:0000256" key="2">
    <source>
        <dbReference type="ARBA" id="ARBA00022559"/>
    </source>
</evidence>
<dbReference type="GO" id="GO:0006979">
    <property type="term" value="P:response to oxidative stress"/>
    <property type="evidence" value="ECO:0007669"/>
    <property type="project" value="InterPro"/>
</dbReference>
<dbReference type="OrthoDB" id="446890at2759"/>
<keyword evidence="6" id="KW-1185">Reference proteome</keyword>
<gene>
    <name evidence="5" type="ORF">AFUS01_LOCUS35434</name>
</gene>
<protein>
    <recommendedName>
        <fullName evidence="4">Thioredoxin domain-containing protein</fullName>
    </recommendedName>
</protein>
<dbReference type="PIRSF" id="PIRSF000303">
    <property type="entry name" value="Glutathion_perox"/>
    <property type="match status" value="1"/>
</dbReference>
<feature type="domain" description="Thioredoxin" evidence="4">
    <location>
        <begin position="1"/>
        <end position="164"/>
    </location>
</feature>
<dbReference type="InterPro" id="IPR013766">
    <property type="entry name" value="Thioredoxin_domain"/>
</dbReference>
<name>A0A8J2L595_9HEXA</name>
<evidence type="ECO:0000313" key="5">
    <source>
        <dbReference type="EMBL" id="CAG7825318.1"/>
    </source>
</evidence>
<evidence type="ECO:0000256" key="3">
    <source>
        <dbReference type="ARBA" id="ARBA00023002"/>
    </source>
</evidence>
<comment type="similarity">
    <text evidence="1">Belongs to the glutathione peroxidase family.</text>
</comment>
<accession>A0A8J2L595</accession>
<dbReference type="Proteomes" id="UP000708208">
    <property type="component" value="Unassembled WGS sequence"/>
</dbReference>
<keyword evidence="3" id="KW-0560">Oxidoreductase</keyword>
<sequence>MSSQKSAYDFTYIDVDGNEQSISKYRGRVLLVVNVASACGLTDSNYKQLQHLYDKYQDQGLSILGFPCNQFLYQEGGTENEIKEFACSRYKVTFDLAKKIEVNGGNTHPFWAFLKEQQGGLLGNFIKWNFTKFVVDKNGQVVKRFGPSTTPSSFEDELVQLLKN</sequence>
<dbReference type="InterPro" id="IPR029760">
    <property type="entry name" value="GPX_CS"/>
</dbReference>
<dbReference type="PANTHER" id="PTHR11592">
    <property type="entry name" value="GLUTATHIONE PEROXIDASE"/>
    <property type="match status" value="1"/>
</dbReference>
<dbReference type="EMBL" id="CAJVCH010535746">
    <property type="protein sequence ID" value="CAG7825318.1"/>
    <property type="molecule type" value="Genomic_DNA"/>
</dbReference>
<evidence type="ECO:0000313" key="6">
    <source>
        <dbReference type="Proteomes" id="UP000708208"/>
    </source>
</evidence>
<proteinExistence type="inferred from homology"/>
<dbReference type="PROSITE" id="PS00763">
    <property type="entry name" value="GLUTATHIONE_PEROXID_2"/>
    <property type="match status" value="1"/>
</dbReference>
<dbReference type="AlphaFoldDB" id="A0A8J2L595"/>
<dbReference type="PANTHER" id="PTHR11592:SF78">
    <property type="entry name" value="GLUTATHIONE PEROXIDASE"/>
    <property type="match status" value="1"/>
</dbReference>
<organism evidence="5 6">
    <name type="scientific">Allacma fusca</name>
    <dbReference type="NCBI Taxonomy" id="39272"/>
    <lineage>
        <taxon>Eukaryota</taxon>
        <taxon>Metazoa</taxon>
        <taxon>Ecdysozoa</taxon>
        <taxon>Arthropoda</taxon>
        <taxon>Hexapoda</taxon>
        <taxon>Collembola</taxon>
        <taxon>Symphypleona</taxon>
        <taxon>Sminthuridae</taxon>
        <taxon>Allacma</taxon>
    </lineage>
</organism>
<dbReference type="InterPro" id="IPR000889">
    <property type="entry name" value="Glutathione_peroxidase"/>
</dbReference>
<dbReference type="PROSITE" id="PS51352">
    <property type="entry name" value="THIOREDOXIN_2"/>
    <property type="match status" value="1"/>
</dbReference>
<reference evidence="5" key="1">
    <citation type="submission" date="2021-06" db="EMBL/GenBank/DDBJ databases">
        <authorList>
            <person name="Hodson N. C."/>
            <person name="Mongue J. A."/>
            <person name="Jaron S. K."/>
        </authorList>
    </citation>
    <scope>NUCLEOTIDE SEQUENCE</scope>
</reference>
<keyword evidence="2" id="KW-0575">Peroxidase</keyword>
<dbReference type="InterPro" id="IPR029759">
    <property type="entry name" value="GPX_AS"/>
</dbReference>
<dbReference type="FunFam" id="3.40.30.10:FF:000025">
    <property type="entry name" value="Glutathione peroxidase"/>
    <property type="match status" value="1"/>
</dbReference>
<dbReference type="PROSITE" id="PS00460">
    <property type="entry name" value="GLUTATHIONE_PEROXID_1"/>
    <property type="match status" value="1"/>
</dbReference>
<dbReference type="PROSITE" id="PS51355">
    <property type="entry name" value="GLUTATHIONE_PEROXID_3"/>
    <property type="match status" value="1"/>
</dbReference>
<dbReference type="CDD" id="cd00340">
    <property type="entry name" value="GSH_Peroxidase"/>
    <property type="match status" value="1"/>
</dbReference>
<evidence type="ECO:0000256" key="1">
    <source>
        <dbReference type="ARBA" id="ARBA00006926"/>
    </source>
</evidence>
<evidence type="ECO:0000259" key="4">
    <source>
        <dbReference type="PROSITE" id="PS51352"/>
    </source>
</evidence>
<comment type="caution">
    <text evidence="5">The sequence shown here is derived from an EMBL/GenBank/DDBJ whole genome shotgun (WGS) entry which is preliminary data.</text>
</comment>